<proteinExistence type="predicted"/>
<evidence type="ECO:0000313" key="4">
    <source>
        <dbReference type="Proteomes" id="UP001174909"/>
    </source>
</evidence>
<keyword evidence="2" id="KW-0812">Transmembrane</keyword>
<comment type="caution">
    <text evidence="3">The sequence shown here is derived from an EMBL/GenBank/DDBJ whole genome shotgun (WGS) entry which is preliminary data.</text>
</comment>
<gene>
    <name evidence="3" type="ORF">GBAR_LOCUS9598</name>
</gene>
<dbReference type="EMBL" id="CASHTH010001455">
    <property type="protein sequence ID" value="CAI8015507.1"/>
    <property type="molecule type" value="Genomic_DNA"/>
</dbReference>
<feature type="region of interest" description="Disordered" evidence="1">
    <location>
        <begin position="711"/>
        <end position="890"/>
    </location>
</feature>
<dbReference type="Proteomes" id="UP001174909">
    <property type="component" value="Unassembled WGS sequence"/>
</dbReference>
<dbReference type="AlphaFoldDB" id="A0AA35WIY5"/>
<feature type="transmembrane region" description="Helical" evidence="2">
    <location>
        <begin position="253"/>
        <end position="281"/>
    </location>
</feature>
<keyword evidence="2" id="KW-0472">Membrane</keyword>
<feature type="region of interest" description="Disordered" evidence="1">
    <location>
        <begin position="1"/>
        <end position="37"/>
    </location>
</feature>
<keyword evidence="2" id="KW-1133">Transmembrane helix</keyword>
<organism evidence="3 4">
    <name type="scientific">Geodia barretti</name>
    <name type="common">Barrett's horny sponge</name>
    <dbReference type="NCBI Taxonomy" id="519541"/>
    <lineage>
        <taxon>Eukaryota</taxon>
        <taxon>Metazoa</taxon>
        <taxon>Porifera</taxon>
        <taxon>Demospongiae</taxon>
        <taxon>Heteroscleromorpha</taxon>
        <taxon>Tetractinellida</taxon>
        <taxon>Astrophorina</taxon>
        <taxon>Geodiidae</taxon>
        <taxon>Geodia</taxon>
    </lineage>
</organism>
<keyword evidence="4" id="KW-1185">Reference proteome</keyword>
<accession>A0AA35WIY5</accession>
<evidence type="ECO:0000313" key="3">
    <source>
        <dbReference type="EMBL" id="CAI8015507.1"/>
    </source>
</evidence>
<evidence type="ECO:0000256" key="2">
    <source>
        <dbReference type="SAM" id="Phobius"/>
    </source>
</evidence>
<feature type="compositionally biased region" description="Acidic residues" evidence="1">
    <location>
        <begin position="808"/>
        <end position="817"/>
    </location>
</feature>
<sequence length="1176" mass="125773">MPQKSKKNKGKEEELMGEKASLYSVPDKKRQKRTPPNISDVSVEFSCDVNLKISAPVTIEWMYGVVEEGVVYPGDVEVVLKLNNGPIICSDVTDANISCTVTLPRDVYNISITQSNDIGSTVDSASFDMAVLVVSEQISLILNTQLLFIVTVRRNGLCPETKSPVLVTFGTIRKVAGGECEIQQKSSEMTISSGDSASFYGDAAPITLGPDETICFIVSLDGVPVISGTSSRNASTAITISGSSDQSIVSVDAVAGIAVALSLLVVLPVGVVFGCCGMWCLMKSQAATQDVSVVRIEPDPLQQLPCPQQKIEFRCQILVPSFVMQWTLPTGETVEFGQAENIGAVYVSSDNTYSATLTDRTGDPNSNNRFFFTSTLLVLVPVNGSNLTCVGLSGAVAVKESTSIIISGNPDPPHDLSYDDRVVIESSVDLQWTRPSYTGGGGVAVMKYSVSANGMRLEVANSSRIVSYTTSHLVYGEVQYGKEEGVVYPDTDFILSLTPTDETASSHMFSSGDPACSDVTSDSTYCNVNVPRDVYIISANLTNEIGSTMNSNQFDTRAVIVTNEILEDGEPLSLTVTVNTACTVSCPVTVSFGTQPVSNGSCEFQQNVTSEQPLSPGDTTTLSVEAGSVTIQSGETYCYLVTLCGNPGKYIREGSGGGLPTGALAGIVTLIIIIILVAFAIIVLFLCHIGIGGHRMQSYKRGDKKKLIAPEAEAQNQDPGTIELQEGPSGDLYATPQKPKKEKEEEEGVETGQKELTEEEKAALYSVPNKKFQTGEDPVAIEHQEGPSGDLYAMPQKSKKNKGKEEEEKAEQEELMEENSAPYKTKFQTAGEDPVPIEHQEGPSGDLYAMPQKSKKNKGKEEELMGEKASLYSVPDKKRQKRSGGVTPPNISDVSVEFSCDVNLKISAPVTIEWMYGVVEEGVVYPGDVEVVLKLNNGPIICSDVTDANISCTVTLPRDVYNISITQSNDIGSTVDSASFDMAVLVVSEQISLILNTQLLFIVTVRRNGLCPETKSPVLVTFGTIRKVAGGECEIQQKSSEMTISSGDSASFYGDAAPITLGPDETICFIVSLDGVPVISGTSSRNASTAITISGSSDQSIVSVDAVAGIAVALSLLVVLPVGVVFGCCGMWCLMKSQGRKKRRMAPPLYEEPVKPVFSLTENQAYGQVARRQTTS</sequence>
<feature type="transmembrane region" description="Helical" evidence="2">
    <location>
        <begin position="662"/>
        <end position="691"/>
    </location>
</feature>
<name>A0AA35WIY5_GEOBA</name>
<feature type="compositionally biased region" description="Basic and acidic residues" evidence="1">
    <location>
        <begin position="752"/>
        <end position="762"/>
    </location>
</feature>
<evidence type="ECO:0000256" key="1">
    <source>
        <dbReference type="SAM" id="MobiDB-lite"/>
    </source>
</evidence>
<reference evidence="3" key="1">
    <citation type="submission" date="2023-03" db="EMBL/GenBank/DDBJ databases">
        <authorList>
            <person name="Steffen K."/>
            <person name="Cardenas P."/>
        </authorList>
    </citation>
    <scope>NUCLEOTIDE SEQUENCE</scope>
</reference>
<feature type="transmembrane region" description="Helical" evidence="2">
    <location>
        <begin position="1106"/>
        <end position="1135"/>
    </location>
</feature>
<protein>
    <submittedName>
        <fullName evidence="3">Uncharacterized protein</fullName>
    </submittedName>
</protein>